<dbReference type="UniPathway" id="UPA00117"/>
<evidence type="ECO:0000256" key="6">
    <source>
        <dbReference type="ARBA" id="ARBA00023002"/>
    </source>
</evidence>
<proteinExistence type="inferred from homology"/>
<feature type="domain" description="3-hydroxyacyl-CoA dehydrogenase NAD binding" evidence="9">
    <location>
        <begin position="7"/>
        <end position="182"/>
    </location>
</feature>
<dbReference type="GO" id="GO:0047728">
    <property type="term" value="F:carnitine 3-dehydrogenase activity"/>
    <property type="evidence" value="ECO:0007669"/>
    <property type="project" value="UniProtKB-EC"/>
</dbReference>
<dbReference type="PANTHER" id="PTHR48075">
    <property type="entry name" value="3-HYDROXYACYL-COA DEHYDROGENASE FAMILY PROTEIN"/>
    <property type="match status" value="1"/>
</dbReference>
<dbReference type="GO" id="GO:0006631">
    <property type="term" value="P:fatty acid metabolic process"/>
    <property type="evidence" value="ECO:0007669"/>
    <property type="project" value="InterPro"/>
</dbReference>
<dbReference type="GO" id="GO:0070403">
    <property type="term" value="F:NAD+ binding"/>
    <property type="evidence" value="ECO:0007669"/>
    <property type="project" value="InterPro"/>
</dbReference>
<evidence type="ECO:0000256" key="1">
    <source>
        <dbReference type="ARBA" id="ARBA00004496"/>
    </source>
</evidence>
<comment type="subunit">
    <text evidence="3">Homodimer.</text>
</comment>
<evidence type="ECO:0000313" key="10">
    <source>
        <dbReference type="EMBL" id="SVA27789.1"/>
    </source>
</evidence>
<dbReference type="GO" id="GO:0005737">
    <property type="term" value="C:cytoplasm"/>
    <property type="evidence" value="ECO:0007669"/>
    <property type="project" value="UniProtKB-SubCell"/>
</dbReference>
<evidence type="ECO:0000259" key="9">
    <source>
        <dbReference type="Pfam" id="PF02737"/>
    </source>
</evidence>
<evidence type="ECO:0000256" key="7">
    <source>
        <dbReference type="ARBA" id="ARBA00023027"/>
    </source>
</evidence>
<sequence>MTEEIKKAAIIGGGVIGGGWAARLMLNGIDVNVFDPSAEAEQNLAEMLSNAKHAYSKLTMAPLLKPGIMKFVDTIEAAVTGIMFIQESVPENPDLKGTVLEEIDNYAPENALICSSTSGIKPSLLQDGMKNPQRFMVGHPFNPVYLLPLVEICGGGQTSTESKQRAAEFYGEIGMKPLILRKEIDAFIADRLQEAVWREGLWLIRDDVATTEELDDAIRFGFGLRWAQMGLFETYRMAGGKAGMRHFISQFGPTLSWPWTRLMDVPELNQELIDKIVEQSDKQSGKHSIRDLERIRDENLVAIMQGLKLQDWGAGSVIKSYEEHLYTKAHSGVFKSEPDFSEPLRLYESVVPPDWLDYNGHMNESRYLQVFSDASDAMLHFIGMDEEYRAQDFSFYTVETHIRHLNEVGGSEPLIVETQLLGFDEKRIRINHVMIHPPSGKMLATGEHMFLHVNTEKGRAVQMGKAIYEKLEKIWKGHQNLKIPEYCGKGIMQLKTDGNKNAT</sequence>
<keyword evidence="7" id="KW-0520">NAD</keyword>
<accession>A0A381UI20</accession>
<dbReference type="InterPro" id="IPR008927">
    <property type="entry name" value="6-PGluconate_DH-like_C_sf"/>
</dbReference>
<dbReference type="GO" id="GO:0009437">
    <property type="term" value="P:carnitine metabolic process"/>
    <property type="evidence" value="ECO:0007669"/>
    <property type="project" value="UniProtKB-UniPathway"/>
</dbReference>
<dbReference type="AlphaFoldDB" id="A0A381UI20"/>
<dbReference type="NCBIfam" id="NF005716">
    <property type="entry name" value="PRK07531.1"/>
    <property type="match status" value="1"/>
</dbReference>
<dbReference type="Gene3D" id="3.40.50.720">
    <property type="entry name" value="NAD(P)-binding Rossmann-like Domain"/>
    <property type="match status" value="1"/>
</dbReference>
<reference evidence="10" key="1">
    <citation type="submission" date="2018-05" db="EMBL/GenBank/DDBJ databases">
        <authorList>
            <person name="Lanie J.A."/>
            <person name="Ng W.-L."/>
            <person name="Kazmierczak K.M."/>
            <person name="Andrzejewski T.M."/>
            <person name="Davidsen T.M."/>
            <person name="Wayne K.J."/>
            <person name="Tettelin H."/>
            <person name="Glass J.I."/>
            <person name="Rusch D."/>
            <person name="Podicherti R."/>
            <person name="Tsui H.-C.T."/>
            <person name="Winkler M.E."/>
        </authorList>
    </citation>
    <scope>NUCLEOTIDE SEQUENCE</scope>
</reference>
<dbReference type="SUPFAM" id="SSF51735">
    <property type="entry name" value="NAD(P)-binding Rossmann-fold domains"/>
    <property type="match status" value="1"/>
</dbReference>
<organism evidence="10">
    <name type="scientific">marine metagenome</name>
    <dbReference type="NCBI Taxonomy" id="408172"/>
    <lineage>
        <taxon>unclassified sequences</taxon>
        <taxon>metagenomes</taxon>
        <taxon>ecological metagenomes</taxon>
    </lineage>
</organism>
<name>A0A381UI20_9ZZZZ</name>
<dbReference type="InterPro" id="IPR006176">
    <property type="entry name" value="3-OHacyl-CoA_DH_NAD-bd"/>
</dbReference>
<evidence type="ECO:0000256" key="4">
    <source>
        <dbReference type="ARBA" id="ARBA00012956"/>
    </source>
</evidence>
<dbReference type="PANTHER" id="PTHR48075:SF5">
    <property type="entry name" value="3-HYDROXYBUTYRYL-COA DEHYDROGENASE"/>
    <property type="match status" value="1"/>
</dbReference>
<gene>
    <name evidence="10" type="ORF">METZ01_LOCUS80643</name>
</gene>
<dbReference type="InterPro" id="IPR006108">
    <property type="entry name" value="3HC_DH_C"/>
</dbReference>
<dbReference type="Gene3D" id="1.10.1040.10">
    <property type="entry name" value="N-(1-d-carboxylethyl)-l-norvaline Dehydrogenase, domain 2"/>
    <property type="match status" value="1"/>
</dbReference>
<dbReference type="Pfam" id="PF02737">
    <property type="entry name" value="3HCDH_N"/>
    <property type="match status" value="1"/>
</dbReference>
<dbReference type="SUPFAM" id="SSF54637">
    <property type="entry name" value="Thioesterase/thiol ester dehydrase-isomerase"/>
    <property type="match status" value="1"/>
</dbReference>
<feature type="domain" description="3-hydroxyacyl-CoA dehydrogenase C-terminal" evidence="8">
    <location>
        <begin position="187"/>
        <end position="254"/>
    </location>
</feature>
<dbReference type="Gene3D" id="3.10.129.10">
    <property type="entry name" value="Hotdog Thioesterase"/>
    <property type="match status" value="1"/>
</dbReference>
<comment type="pathway">
    <text evidence="2">Amine and polyamine metabolism; carnitine metabolism.</text>
</comment>
<dbReference type="InterPro" id="IPR013328">
    <property type="entry name" value="6PGD_dom2"/>
</dbReference>
<dbReference type="CDD" id="cd00586">
    <property type="entry name" value="4HBT"/>
    <property type="match status" value="1"/>
</dbReference>
<protein>
    <recommendedName>
        <fullName evidence="4">carnitine 3-dehydrogenase</fullName>
        <ecNumber evidence="4">1.1.1.108</ecNumber>
    </recommendedName>
</protein>
<comment type="subcellular location">
    <subcellularLocation>
        <location evidence="1">Cytoplasm</location>
    </subcellularLocation>
</comment>
<dbReference type="Pfam" id="PF00725">
    <property type="entry name" value="3HCDH"/>
    <property type="match status" value="1"/>
</dbReference>
<dbReference type="EMBL" id="UINC01006483">
    <property type="protein sequence ID" value="SVA27789.1"/>
    <property type="molecule type" value="Genomic_DNA"/>
</dbReference>
<dbReference type="Pfam" id="PF13279">
    <property type="entry name" value="4HBT_2"/>
    <property type="match status" value="1"/>
</dbReference>
<dbReference type="EC" id="1.1.1.108" evidence="4"/>
<evidence type="ECO:0000256" key="2">
    <source>
        <dbReference type="ARBA" id="ARBA00004855"/>
    </source>
</evidence>
<dbReference type="InterPro" id="IPR029069">
    <property type="entry name" value="HotDog_dom_sf"/>
</dbReference>
<dbReference type="HAMAP" id="MF_02129">
    <property type="entry name" value="L_carnitine_dehydrog"/>
    <property type="match status" value="1"/>
</dbReference>
<evidence type="ECO:0000259" key="8">
    <source>
        <dbReference type="Pfam" id="PF00725"/>
    </source>
</evidence>
<dbReference type="InterPro" id="IPR026578">
    <property type="entry name" value="L-carnitine_dehydrogenase"/>
</dbReference>
<keyword evidence="6" id="KW-0560">Oxidoreductase</keyword>
<evidence type="ECO:0000256" key="5">
    <source>
        <dbReference type="ARBA" id="ARBA00022490"/>
    </source>
</evidence>
<keyword evidence="5" id="KW-0963">Cytoplasm</keyword>
<dbReference type="SUPFAM" id="SSF48179">
    <property type="entry name" value="6-phosphogluconate dehydrogenase C-terminal domain-like"/>
    <property type="match status" value="1"/>
</dbReference>
<evidence type="ECO:0000256" key="3">
    <source>
        <dbReference type="ARBA" id="ARBA00011738"/>
    </source>
</evidence>
<dbReference type="InterPro" id="IPR036291">
    <property type="entry name" value="NAD(P)-bd_dom_sf"/>
</dbReference>